<keyword evidence="3" id="KW-1185">Reference proteome</keyword>
<dbReference type="Proteomes" id="UP000005237">
    <property type="component" value="Unassembled WGS sequence"/>
</dbReference>
<evidence type="ECO:0000256" key="1">
    <source>
        <dbReference type="SAM" id="MobiDB-lite"/>
    </source>
</evidence>
<sequence length="82" mass="9793">MDGCAYFRKKKKEAVNKKKKKKNKKKREKTGGEEKKRVPLSSPVFVRFPLLLLFTETEIMHKWVSRANLEEEWKRETNKLIG</sequence>
<reference evidence="2" key="2">
    <citation type="submission" date="2022-06" db="UniProtKB">
        <authorList>
            <consortium name="EnsemblMetazoa"/>
        </authorList>
    </citation>
    <scope>IDENTIFICATION</scope>
    <source>
        <strain evidence="2">DF5081</strain>
    </source>
</reference>
<proteinExistence type="predicted"/>
<protein>
    <submittedName>
        <fullName evidence="2">Uncharacterized protein</fullName>
    </submittedName>
</protein>
<feature type="compositionally biased region" description="Basic residues" evidence="1">
    <location>
        <begin position="12"/>
        <end position="28"/>
    </location>
</feature>
<evidence type="ECO:0000313" key="3">
    <source>
        <dbReference type="Proteomes" id="UP000005237"/>
    </source>
</evidence>
<dbReference type="EnsemblMetazoa" id="CJA32623.1">
    <property type="protein sequence ID" value="CJA32623.1"/>
    <property type="gene ID" value="WBGene00208470"/>
</dbReference>
<feature type="region of interest" description="Disordered" evidence="1">
    <location>
        <begin position="12"/>
        <end position="37"/>
    </location>
</feature>
<dbReference type="AlphaFoldDB" id="A0A8R1ED78"/>
<accession>A0A8R1ED78</accession>
<organism evidence="2 3">
    <name type="scientific">Caenorhabditis japonica</name>
    <dbReference type="NCBI Taxonomy" id="281687"/>
    <lineage>
        <taxon>Eukaryota</taxon>
        <taxon>Metazoa</taxon>
        <taxon>Ecdysozoa</taxon>
        <taxon>Nematoda</taxon>
        <taxon>Chromadorea</taxon>
        <taxon>Rhabditida</taxon>
        <taxon>Rhabditina</taxon>
        <taxon>Rhabditomorpha</taxon>
        <taxon>Rhabditoidea</taxon>
        <taxon>Rhabditidae</taxon>
        <taxon>Peloderinae</taxon>
        <taxon>Caenorhabditis</taxon>
    </lineage>
</organism>
<reference evidence="3" key="1">
    <citation type="submission" date="2010-08" db="EMBL/GenBank/DDBJ databases">
        <authorList>
            <consortium name="Caenorhabditis japonica Sequencing Consortium"/>
            <person name="Wilson R.K."/>
        </authorList>
    </citation>
    <scope>NUCLEOTIDE SEQUENCE [LARGE SCALE GENOMIC DNA]</scope>
    <source>
        <strain evidence="3">DF5081</strain>
    </source>
</reference>
<evidence type="ECO:0000313" key="2">
    <source>
        <dbReference type="EnsemblMetazoa" id="CJA32623.1"/>
    </source>
</evidence>
<name>A0A8R1ED78_CAEJA</name>